<dbReference type="SMART" id="SM01002">
    <property type="entry name" value="AlaDh_PNT_C"/>
    <property type="match status" value="1"/>
</dbReference>
<protein>
    <submittedName>
        <fullName evidence="4">Alanine dehydrogenase</fullName>
    </submittedName>
</protein>
<dbReference type="PANTHER" id="PTHR42795:SF1">
    <property type="entry name" value="ALANINE DEHYDROGENASE"/>
    <property type="match status" value="1"/>
</dbReference>
<evidence type="ECO:0000256" key="1">
    <source>
        <dbReference type="ARBA" id="ARBA00023002"/>
    </source>
</evidence>
<organism evidence="4 5">
    <name type="scientific">Streptomyces apricus</name>
    <dbReference type="NCBI Taxonomy" id="1828112"/>
    <lineage>
        <taxon>Bacteria</taxon>
        <taxon>Bacillati</taxon>
        <taxon>Actinomycetota</taxon>
        <taxon>Actinomycetes</taxon>
        <taxon>Kitasatosporales</taxon>
        <taxon>Streptomycetaceae</taxon>
        <taxon>Streptomyces</taxon>
    </lineage>
</organism>
<proteinExistence type="predicted"/>
<reference evidence="4 5" key="1">
    <citation type="submission" date="2019-05" db="EMBL/GenBank/DDBJ databases">
        <authorList>
            <person name="Hariharan J."/>
            <person name="Choudoir M.J."/>
            <person name="Diebold P."/>
            <person name="Panke-Buisse K."/>
            <person name="Buckley D.H."/>
        </authorList>
    </citation>
    <scope>NUCLEOTIDE SEQUENCE [LARGE SCALE GENOMIC DNA]</scope>
    <source>
        <strain evidence="4 5">SUN51</strain>
    </source>
</reference>
<dbReference type="SMART" id="SM01003">
    <property type="entry name" value="AlaDh_PNT_N"/>
    <property type="match status" value="1"/>
</dbReference>
<dbReference type="Proteomes" id="UP000324965">
    <property type="component" value="Unassembled WGS sequence"/>
</dbReference>
<dbReference type="GO" id="GO:0047126">
    <property type="term" value="F:N5-(carboxyethyl)ornithine synthase activity"/>
    <property type="evidence" value="ECO:0007669"/>
    <property type="project" value="InterPro"/>
</dbReference>
<dbReference type="Pfam" id="PF05222">
    <property type="entry name" value="AlaDh_PNT_N"/>
    <property type="match status" value="1"/>
</dbReference>
<evidence type="ECO:0000259" key="2">
    <source>
        <dbReference type="SMART" id="SM01002"/>
    </source>
</evidence>
<dbReference type="AlphaFoldDB" id="A0A5B0BDH0"/>
<dbReference type="Pfam" id="PF01262">
    <property type="entry name" value="AlaDh_PNT_C"/>
    <property type="match status" value="1"/>
</dbReference>
<dbReference type="SUPFAM" id="SSF52283">
    <property type="entry name" value="Formate/glycerate dehydrogenase catalytic domain-like"/>
    <property type="match status" value="1"/>
</dbReference>
<evidence type="ECO:0000313" key="5">
    <source>
        <dbReference type="Proteomes" id="UP000324965"/>
    </source>
</evidence>
<comment type="caution">
    <text evidence="4">The sequence shown here is derived from an EMBL/GenBank/DDBJ whole genome shotgun (WGS) entry which is preliminary data.</text>
</comment>
<evidence type="ECO:0000313" key="4">
    <source>
        <dbReference type="EMBL" id="KAA0940253.1"/>
    </source>
</evidence>
<dbReference type="InterPro" id="IPR007698">
    <property type="entry name" value="AlaDH/PNT_NAD(H)-bd"/>
</dbReference>
<keyword evidence="5" id="KW-1185">Reference proteome</keyword>
<dbReference type="RefSeq" id="WP_149511009.1">
    <property type="nucleotide sequence ID" value="NZ_VDFC01000030.1"/>
</dbReference>
<dbReference type="Gene3D" id="3.40.50.720">
    <property type="entry name" value="NAD(P)-binding Rossmann-like Domain"/>
    <property type="match status" value="2"/>
</dbReference>
<dbReference type="EMBL" id="VDFC01000030">
    <property type="protein sequence ID" value="KAA0940253.1"/>
    <property type="molecule type" value="Genomic_DNA"/>
</dbReference>
<dbReference type="InterPro" id="IPR007886">
    <property type="entry name" value="AlaDH/PNT_N"/>
</dbReference>
<keyword evidence="1" id="KW-0560">Oxidoreductase</keyword>
<dbReference type="GO" id="GO:0005886">
    <property type="term" value="C:plasma membrane"/>
    <property type="evidence" value="ECO:0007669"/>
    <property type="project" value="TreeGrafter"/>
</dbReference>
<gene>
    <name evidence="4" type="ORF">FGF04_10460</name>
</gene>
<dbReference type="OrthoDB" id="5918420at2"/>
<dbReference type="PANTHER" id="PTHR42795">
    <property type="entry name" value="ALANINE DEHYDROGENASE"/>
    <property type="match status" value="1"/>
</dbReference>
<dbReference type="InterPro" id="IPR046951">
    <property type="entry name" value="CEOS"/>
</dbReference>
<dbReference type="GO" id="GO:0006524">
    <property type="term" value="P:alanine catabolic process"/>
    <property type="evidence" value="ECO:0007669"/>
    <property type="project" value="TreeGrafter"/>
</dbReference>
<feature type="domain" description="Alanine dehydrogenase/pyridine nucleotide transhydrogenase NAD(H)-binding" evidence="2">
    <location>
        <begin position="147"/>
        <end position="309"/>
    </location>
</feature>
<sequence>MSLLSLGVLASSLKENEFRLPLHPGHLDRIAPDVRAKMFLEEGYGDRFGVGDDALRPLVAGLRPRERLLAECDVLLLPKPTHEDVAHLREGQVLWGWPHCVQDERMTQLGIDRRLTLIAWEAMNHWTSTGAFSVHVFHKNNELAGYSSVLQALQLGGLTGSYGRRMRAVVISFGATARGAVTGLGAMGVSDVTVLTQRAAAAVASPMPSVVMNHFAERADDPSRLEALTGSGTMPLAEYLAGFDIVVNCIRQDTDAPLTFVTDEELALFRPGTFFVDVSCDEGMGFAWARPTTFGDPMPTVGNGCHYYGVDHSPSYLWNSATWEISEALLPYLRKVMSGPASWDGDATVRKAVEIRDGVVLNPKILSFQNRPAEYPHALRTAAAVPGPAPSPQPV</sequence>
<dbReference type="CDD" id="cd12181">
    <property type="entry name" value="ceo_syn"/>
    <property type="match status" value="1"/>
</dbReference>
<evidence type="ECO:0000259" key="3">
    <source>
        <dbReference type="SMART" id="SM01003"/>
    </source>
</evidence>
<dbReference type="InterPro" id="IPR036291">
    <property type="entry name" value="NAD(P)-bd_dom_sf"/>
</dbReference>
<accession>A0A5B0BDH0</accession>
<dbReference type="GO" id="GO:0000286">
    <property type="term" value="F:alanine dehydrogenase activity"/>
    <property type="evidence" value="ECO:0007669"/>
    <property type="project" value="TreeGrafter"/>
</dbReference>
<name>A0A5B0BDH0_9ACTN</name>
<dbReference type="SUPFAM" id="SSF51735">
    <property type="entry name" value="NAD(P)-binding Rossmann-fold domains"/>
    <property type="match status" value="1"/>
</dbReference>
<feature type="domain" description="Alanine dehydrogenase/pyridine nucleotide transhydrogenase N-terminal" evidence="3">
    <location>
        <begin position="7"/>
        <end position="144"/>
    </location>
</feature>